<dbReference type="RefSeq" id="WP_091648431.1">
    <property type="nucleotide sequence ID" value="NZ_FNHQ01000006.1"/>
</dbReference>
<evidence type="ECO:0000256" key="2">
    <source>
        <dbReference type="NCBIfam" id="TIGR03162"/>
    </source>
</evidence>
<dbReference type="OrthoDB" id="9781415at2"/>
<dbReference type="Gene3D" id="3.40.50.1240">
    <property type="entry name" value="Phosphoglycerate mutase-like"/>
    <property type="match status" value="1"/>
</dbReference>
<reference evidence="4 5" key="1">
    <citation type="submission" date="2016-10" db="EMBL/GenBank/DDBJ databases">
        <authorList>
            <person name="de Groot N.N."/>
        </authorList>
    </citation>
    <scope>NUCLEOTIDE SEQUENCE [LARGE SCALE GENOMIC DNA]</scope>
    <source>
        <strain evidence="4 5">DSM 16981</strain>
    </source>
</reference>
<dbReference type="InterPro" id="IPR029033">
    <property type="entry name" value="His_PPase_superfam"/>
</dbReference>
<evidence type="ECO:0000256" key="3">
    <source>
        <dbReference type="PIRSR" id="PIRSR613078-2"/>
    </source>
</evidence>
<dbReference type="EC" id="3.1.3.73" evidence="2"/>
<proteinExistence type="predicted"/>
<dbReference type="AlphaFoldDB" id="A0A1G9T209"/>
<dbReference type="InterPro" id="IPR017578">
    <property type="entry name" value="Ribazole_CobC"/>
</dbReference>
<dbReference type="GO" id="GO:0005829">
    <property type="term" value="C:cytosol"/>
    <property type="evidence" value="ECO:0007669"/>
    <property type="project" value="TreeGrafter"/>
</dbReference>
<dbReference type="Proteomes" id="UP000199309">
    <property type="component" value="Unassembled WGS sequence"/>
</dbReference>
<keyword evidence="1" id="KW-0378">Hydrolase</keyword>
<dbReference type="GO" id="GO:0009236">
    <property type="term" value="P:cobalamin biosynthetic process"/>
    <property type="evidence" value="ECO:0007669"/>
    <property type="project" value="UniProtKB-UniRule"/>
</dbReference>
<feature type="binding site" evidence="3">
    <location>
        <position position="58"/>
    </location>
    <ligand>
        <name>substrate</name>
    </ligand>
</feature>
<protein>
    <recommendedName>
        <fullName evidence="2">Alpha-ribazole phosphatase</fullName>
        <ecNumber evidence="2">3.1.3.73</ecNumber>
    </recommendedName>
</protein>
<evidence type="ECO:0000313" key="4">
    <source>
        <dbReference type="EMBL" id="SDM41721.1"/>
    </source>
</evidence>
<dbReference type="GO" id="GO:0004331">
    <property type="term" value="F:fructose-2,6-bisphosphate 2-phosphatase activity"/>
    <property type="evidence" value="ECO:0007669"/>
    <property type="project" value="TreeGrafter"/>
</dbReference>
<gene>
    <name evidence="4" type="ORF">SAMN05660299_00847</name>
</gene>
<dbReference type="STRING" id="349095.SAMN05660299_00847"/>
<organism evidence="4 5">
    <name type="scientific">Megasphaera paucivorans</name>
    <dbReference type="NCBI Taxonomy" id="349095"/>
    <lineage>
        <taxon>Bacteria</taxon>
        <taxon>Bacillati</taxon>
        <taxon>Bacillota</taxon>
        <taxon>Negativicutes</taxon>
        <taxon>Veillonellales</taxon>
        <taxon>Veillonellaceae</taxon>
        <taxon>Megasphaera</taxon>
    </lineage>
</organism>
<dbReference type="CDD" id="cd07067">
    <property type="entry name" value="HP_PGM_like"/>
    <property type="match status" value="1"/>
</dbReference>
<dbReference type="GO" id="GO:0045820">
    <property type="term" value="P:negative regulation of glycolytic process"/>
    <property type="evidence" value="ECO:0007669"/>
    <property type="project" value="TreeGrafter"/>
</dbReference>
<dbReference type="InterPro" id="IPR001345">
    <property type="entry name" value="PG/BPGM_mutase_AS"/>
</dbReference>
<dbReference type="SUPFAM" id="SSF53254">
    <property type="entry name" value="Phosphoglycerate mutase-like"/>
    <property type="match status" value="1"/>
</dbReference>
<evidence type="ECO:0000313" key="5">
    <source>
        <dbReference type="Proteomes" id="UP000199309"/>
    </source>
</evidence>
<dbReference type="InterPro" id="IPR051695">
    <property type="entry name" value="Phosphoglycerate_Mutase"/>
</dbReference>
<name>A0A1G9T209_9FIRM</name>
<dbReference type="GO" id="GO:0043755">
    <property type="term" value="F:alpha-ribazole phosphatase activity"/>
    <property type="evidence" value="ECO:0007669"/>
    <property type="project" value="UniProtKB-UniRule"/>
</dbReference>
<dbReference type="PANTHER" id="PTHR46517:SF1">
    <property type="entry name" value="FRUCTOSE-2,6-BISPHOSPHATASE TIGAR"/>
    <property type="match status" value="1"/>
</dbReference>
<dbReference type="PANTHER" id="PTHR46517">
    <property type="entry name" value="FRUCTOSE-2,6-BISPHOSPHATASE TIGAR"/>
    <property type="match status" value="1"/>
</dbReference>
<dbReference type="NCBIfam" id="TIGR03162">
    <property type="entry name" value="ribazole_cobC"/>
    <property type="match status" value="1"/>
</dbReference>
<evidence type="ECO:0000256" key="1">
    <source>
        <dbReference type="ARBA" id="ARBA00022801"/>
    </source>
</evidence>
<dbReference type="EMBL" id="FNHQ01000006">
    <property type="protein sequence ID" value="SDM41721.1"/>
    <property type="molecule type" value="Genomic_DNA"/>
</dbReference>
<accession>A0A1G9T209</accession>
<dbReference type="GO" id="GO:0043456">
    <property type="term" value="P:regulation of pentose-phosphate shunt"/>
    <property type="evidence" value="ECO:0007669"/>
    <property type="project" value="TreeGrafter"/>
</dbReference>
<sequence length="217" mass="24945">MIKLYLVRHGETDGNAQQWYQGTTDVPLNKTGIMQAECLSRFLEDVHFDAVYSSTLSRAKRTAEIIAEPHDLFVKAYDDLREINFGVWEKHTYSEITTRWPGEIEAFYDSEGNMRAHGGESFRDVEKRITEKTKELLQHHVSGDTIMIVSHGAAIRCLLFGLLGLEMGRIWAFQQYNTAFNIIEYHGDKNVMTLMNCTDHLQGTVGYQMQWSNMVTL</sequence>
<dbReference type="InterPro" id="IPR013078">
    <property type="entry name" value="His_Pase_superF_clade-1"/>
</dbReference>
<feature type="binding site" evidence="3">
    <location>
        <begin position="8"/>
        <end position="15"/>
    </location>
    <ligand>
        <name>substrate</name>
    </ligand>
</feature>
<dbReference type="SMART" id="SM00855">
    <property type="entry name" value="PGAM"/>
    <property type="match status" value="1"/>
</dbReference>
<keyword evidence="5" id="KW-1185">Reference proteome</keyword>
<dbReference type="PROSITE" id="PS00175">
    <property type="entry name" value="PG_MUTASE"/>
    <property type="match status" value="1"/>
</dbReference>
<dbReference type="Pfam" id="PF00300">
    <property type="entry name" value="His_Phos_1"/>
    <property type="match status" value="1"/>
</dbReference>